<keyword evidence="1" id="KW-0812">Transmembrane</keyword>
<feature type="transmembrane region" description="Helical" evidence="1">
    <location>
        <begin position="183"/>
        <end position="211"/>
    </location>
</feature>
<evidence type="ECO:0008006" key="4">
    <source>
        <dbReference type="Google" id="ProtNLM"/>
    </source>
</evidence>
<dbReference type="Proteomes" id="UP000249555">
    <property type="component" value="Unassembled WGS sequence"/>
</dbReference>
<keyword evidence="1" id="KW-1133">Transmembrane helix</keyword>
<evidence type="ECO:0000256" key="1">
    <source>
        <dbReference type="SAM" id="Phobius"/>
    </source>
</evidence>
<feature type="transmembrane region" description="Helical" evidence="1">
    <location>
        <begin position="109"/>
        <end position="127"/>
    </location>
</feature>
<sequence length="535" mass="58648">MTGTIARLDMEHDIRSAPLSGAARQGWWTTRGFAVLAVLAALIPMLWPAIPPLTDVPGHIGRYRILADAGTGPLAQHYDVRWALIGNLGVDLLVMALHPLLDVEPAARLVIGVIPAMTVAAMLWVAYEAHGRIPAMAGFALPLAYSYPFQLGFVNFCLGAAMALAGLAWWIRLARTRPIWVRIVVFVPYAGLTWLCHSFGWAMLGLFVIGAEWSLRMRRGEPWIEAAFAAGLMALPMAWPLLIMLGGGSDRLAGDTGKWFRWSAKAQWLVSMLRERWKVYDIAGVVLIVCAVWTAVRSPRMRFIGVLGIPALFGLITFVMLPLMFQGGAGVDMRMLPYAAALAVLAIRIEPDHDALARRTATIGAAFFAVRIATTTIAFVLFSQGQSRALEALNAIPRAAAVLVLVNEPNMTSWFNPRLTHIAGLAVARREAFDNEQWALAGQQVIHPRHPDAAPFDRDPSQIVHPPGTEDQTIDFDKAIRAFDRCTFQRVWTIGFPVGRAQSADLVPIWSDGRSAVYSVAFDHAGCLSKGPLRR</sequence>
<keyword evidence="1" id="KW-0472">Membrane</keyword>
<comment type="caution">
    <text evidence="2">The sequence shown here is derived from an EMBL/GenBank/DDBJ whole genome shotgun (WGS) entry which is preliminary data.</text>
</comment>
<feature type="transmembrane region" description="Helical" evidence="1">
    <location>
        <begin position="302"/>
        <end position="323"/>
    </location>
</feature>
<accession>A0A2W4Z7E4</accession>
<feature type="transmembrane region" description="Helical" evidence="1">
    <location>
        <begin position="147"/>
        <end position="171"/>
    </location>
</feature>
<dbReference type="AlphaFoldDB" id="A0A2W4Z7E4"/>
<protein>
    <recommendedName>
        <fullName evidence="4">Glycosyltransferase RgtA/B/C/D-like domain-containing protein</fullName>
    </recommendedName>
</protein>
<feature type="transmembrane region" description="Helical" evidence="1">
    <location>
        <begin position="223"/>
        <end position="245"/>
    </location>
</feature>
<evidence type="ECO:0000313" key="3">
    <source>
        <dbReference type="Proteomes" id="UP000249555"/>
    </source>
</evidence>
<feature type="transmembrane region" description="Helical" evidence="1">
    <location>
        <begin position="33"/>
        <end position="50"/>
    </location>
</feature>
<evidence type="ECO:0000313" key="2">
    <source>
        <dbReference type="EMBL" id="PZO76422.1"/>
    </source>
</evidence>
<name>A0A2W4Z7E4_9SPHN</name>
<dbReference type="EMBL" id="QFMX01000002">
    <property type="protein sequence ID" value="PZO76422.1"/>
    <property type="molecule type" value="Genomic_DNA"/>
</dbReference>
<gene>
    <name evidence="2" type="ORF">DI640_02385</name>
</gene>
<feature type="transmembrane region" description="Helical" evidence="1">
    <location>
        <begin position="279"/>
        <end position="296"/>
    </location>
</feature>
<organism evidence="2 3">
    <name type="scientific">Sphingomonas taxi</name>
    <dbReference type="NCBI Taxonomy" id="1549858"/>
    <lineage>
        <taxon>Bacteria</taxon>
        <taxon>Pseudomonadati</taxon>
        <taxon>Pseudomonadota</taxon>
        <taxon>Alphaproteobacteria</taxon>
        <taxon>Sphingomonadales</taxon>
        <taxon>Sphingomonadaceae</taxon>
        <taxon>Sphingomonas</taxon>
    </lineage>
</organism>
<feature type="transmembrane region" description="Helical" evidence="1">
    <location>
        <begin position="363"/>
        <end position="382"/>
    </location>
</feature>
<reference evidence="2 3" key="1">
    <citation type="submission" date="2017-08" db="EMBL/GenBank/DDBJ databases">
        <title>Infants hospitalized years apart are colonized by the same room-sourced microbial strains.</title>
        <authorList>
            <person name="Brooks B."/>
            <person name="Olm M.R."/>
            <person name="Firek B.A."/>
            <person name="Baker R."/>
            <person name="Thomas B.C."/>
            <person name="Morowitz M.J."/>
            <person name="Banfield J.F."/>
        </authorList>
    </citation>
    <scope>NUCLEOTIDE SEQUENCE [LARGE SCALE GENOMIC DNA]</scope>
    <source>
        <strain evidence="2">S2_018_000_R3_119</strain>
    </source>
</reference>
<proteinExistence type="predicted"/>